<reference evidence="1 2" key="1">
    <citation type="submission" date="2017-11" db="EMBL/GenBank/DDBJ databases">
        <title>Genome sequence of the oocydin A producing rhizobacterium Serratia plymuthica 4Rx5.</title>
        <authorList>
            <person name="Matilla M.A."/>
            <person name="Udaondo Z."/>
            <person name="Salmond G.P.C."/>
        </authorList>
    </citation>
    <scope>NUCLEOTIDE SEQUENCE [LARGE SCALE GENOMIC DNA]</scope>
    <source>
        <strain evidence="1 2">4Rx5</strain>
    </source>
</reference>
<name>A0A318NYV0_SERPL</name>
<evidence type="ECO:0000313" key="2">
    <source>
        <dbReference type="Proteomes" id="UP000248196"/>
    </source>
</evidence>
<organism evidence="1 2">
    <name type="scientific">Serratia plymuthica</name>
    <dbReference type="NCBI Taxonomy" id="82996"/>
    <lineage>
        <taxon>Bacteria</taxon>
        <taxon>Pseudomonadati</taxon>
        <taxon>Pseudomonadota</taxon>
        <taxon>Gammaproteobacteria</taxon>
        <taxon>Enterobacterales</taxon>
        <taxon>Yersiniaceae</taxon>
        <taxon>Serratia</taxon>
    </lineage>
</organism>
<dbReference type="EMBL" id="PESE01000002">
    <property type="protein sequence ID" value="PYD39059.1"/>
    <property type="molecule type" value="Genomic_DNA"/>
</dbReference>
<proteinExistence type="predicted"/>
<dbReference type="AlphaFoldDB" id="A0A318NYV0"/>
<protein>
    <submittedName>
        <fullName evidence="1">Uncharacterized protein</fullName>
    </submittedName>
</protein>
<accession>A0A318NYV0</accession>
<sequence length="59" mass="6631">MDGGLQHFSLCPQIGKPRLFRTDLLYVPEMLQQPVKPLPIVNGIVFRIRGCVLSVPVDK</sequence>
<comment type="caution">
    <text evidence="1">The sequence shown here is derived from an EMBL/GenBank/DDBJ whole genome shotgun (WGS) entry which is preliminary data.</text>
</comment>
<evidence type="ECO:0000313" key="1">
    <source>
        <dbReference type="EMBL" id="PYD39059.1"/>
    </source>
</evidence>
<dbReference type="Proteomes" id="UP000248196">
    <property type="component" value="Unassembled WGS sequence"/>
</dbReference>
<gene>
    <name evidence="1" type="ORF">CT690_08460</name>
</gene>